<dbReference type="Gramene" id="evm.model.09.1156">
    <property type="protein sequence ID" value="cds.evm.model.09.1156"/>
    <property type="gene ID" value="evm.TU.09.1156"/>
</dbReference>
<organism evidence="2 3">
    <name type="scientific">Cannabis sativa</name>
    <name type="common">Hemp</name>
    <name type="synonym">Marijuana</name>
    <dbReference type="NCBI Taxonomy" id="3483"/>
    <lineage>
        <taxon>Eukaryota</taxon>
        <taxon>Viridiplantae</taxon>
        <taxon>Streptophyta</taxon>
        <taxon>Embryophyta</taxon>
        <taxon>Tracheophyta</taxon>
        <taxon>Spermatophyta</taxon>
        <taxon>Magnoliopsida</taxon>
        <taxon>eudicotyledons</taxon>
        <taxon>Gunneridae</taxon>
        <taxon>Pentapetalae</taxon>
        <taxon>rosids</taxon>
        <taxon>fabids</taxon>
        <taxon>Rosales</taxon>
        <taxon>Cannabaceae</taxon>
        <taxon>Cannabis</taxon>
    </lineage>
</organism>
<keyword evidence="3" id="KW-1185">Reference proteome</keyword>
<evidence type="ECO:0000313" key="2">
    <source>
        <dbReference type="EnsemblPlants" id="cds.evm.model.09.1156"/>
    </source>
</evidence>
<dbReference type="Proteomes" id="UP000596661">
    <property type="component" value="Chromosome 9"/>
</dbReference>
<name>A0A803QDJ3_CANSA</name>
<dbReference type="EnsemblPlants" id="evm.model.09.1156">
    <property type="protein sequence ID" value="cds.evm.model.09.1156"/>
    <property type="gene ID" value="evm.TU.09.1156"/>
</dbReference>
<protein>
    <submittedName>
        <fullName evidence="2">Uncharacterized protein</fullName>
    </submittedName>
</protein>
<reference evidence="2" key="2">
    <citation type="submission" date="2021-03" db="UniProtKB">
        <authorList>
            <consortium name="EnsemblPlants"/>
        </authorList>
    </citation>
    <scope>IDENTIFICATION</scope>
</reference>
<feature type="coiled-coil region" evidence="1">
    <location>
        <begin position="107"/>
        <end position="166"/>
    </location>
</feature>
<evidence type="ECO:0000313" key="3">
    <source>
        <dbReference type="Proteomes" id="UP000596661"/>
    </source>
</evidence>
<dbReference type="AlphaFoldDB" id="A0A803QDJ3"/>
<reference evidence="2" key="1">
    <citation type="submission" date="2018-11" db="EMBL/GenBank/DDBJ databases">
        <authorList>
            <person name="Grassa J C."/>
        </authorList>
    </citation>
    <scope>NUCLEOTIDE SEQUENCE [LARGE SCALE GENOMIC DNA]</scope>
</reference>
<dbReference type="EMBL" id="UZAU01000754">
    <property type="status" value="NOT_ANNOTATED_CDS"/>
    <property type="molecule type" value="Genomic_DNA"/>
</dbReference>
<accession>A0A803QDJ3</accession>
<keyword evidence="1" id="KW-0175">Coiled coil</keyword>
<proteinExistence type="predicted"/>
<sequence>MLNSTHNLNPVGVDPPYMVIAPRDLDKEMLEKLKLVVIEEEEEEIHTIDWKRKGAATDFDSSKKTKSFGTPMQSTDFGITSEAEAFPIIPSIILDPTDPDDEHRGGIGELLKKLQEAKDQMETLSNKALVEKSFREWDQQAAEKTLKAKDDNLTSVQAKLTKAEKTNKFEPCLTFLPDPEAALAQFHEKNKKVKQMLDERLGPRLSLRED</sequence>
<evidence type="ECO:0000256" key="1">
    <source>
        <dbReference type="SAM" id="Coils"/>
    </source>
</evidence>